<sequence>MFLNYFLFSFFQYSLLFLSSLPNKKIRTPASHVLIHLQNKKP</sequence>
<organism evidence="2">
    <name type="scientific">Arundo donax</name>
    <name type="common">Giant reed</name>
    <name type="synonym">Donax arundinaceus</name>
    <dbReference type="NCBI Taxonomy" id="35708"/>
    <lineage>
        <taxon>Eukaryota</taxon>
        <taxon>Viridiplantae</taxon>
        <taxon>Streptophyta</taxon>
        <taxon>Embryophyta</taxon>
        <taxon>Tracheophyta</taxon>
        <taxon>Spermatophyta</taxon>
        <taxon>Magnoliopsida</taxon>
        <taxon>Liliopsida</taxon>
        <taxon>Poales</taxon>
        <taxon>Poaceae</taxon>
        <taxon>PACMAD clade</taxon>
        <taxon>Arundinoideae</taxon>
        <taxon>Arundineae</taxon>
        <taxon>Arundo</taxon>
    </lineage>
</organism>
<evidence type="ECO:0000313" key="2">
    <source>
        <dbReference type="EMBL" id="JAD18858.1"/>
    </source>
</evidence>
<protein>
    <submittedName>
        <fullName evidence="2">Uncharacterized protein</fullName>
    </submittedName>
</protein>
<name>A0A0A8Y1D5_ARUDO</name>
<accession>A0A0A8Y1D5</accession>
<dbReference type="AlphaFoldDB" id="A0A0A8Y1D5"/>
<feature type="chain" id="PRO_5002042029" evidence="1">
    <location>
        <begin position="17"/>
        <end position="42"/>
    </location>
</feature>
<dbReference type="EMBL" id="GBRH01279037">
    <property type="protein sequence ID" value="JAD18858.1"/>
    <property type="molecule type" value="Transcribed_RNA"/>
</dbReference>
<proteinExistence type="predicted"/>
<reference evidence="2" key="2">
    <citation type="journal article" date="2015" name="Data Brief">
        <title>Shoot transcriptome of the giant reed, Arundo donax.</title>
        <authorList>
            <person name="Barrero R.A."/>
            <person name="Guerrero F.D."/>
            <person name="Moolhuijzen P."/>
            <person name="Goolsby J.A."/>
            <person name="Tidwell J."/>
            <person name="Bellgard S.E."/>
            <person name="Bellgard M.I."/>
        </authorList>
    </citation>
    <scope>NUCLEOTIDE SEQUENCE</scope>
    <source>
        <tissue evidence="2">Shoot tissue taken approximately 20 cm above the soil surface</tissue>
    </source>
</reference>
<keyword evidence="1" id="KW-0732">Signal</keyword>
<feature type="signal peptide" evidence="1">
    <location>
        <begin position="1"/>
        <end position="16"/>
    </location>
</feature>
<evidence type="ECO:0000256" key="1">
    <source>
        <dbReference type="SAM" id="SignalP"/>
    </source>
</evidence>
<reference evidence="2" key="1">
    <citation type="submission" date="2014-09" db="EMBL/GenBank/DDBJ databases">
        <authorList>
            <person name="Magalhaes I.L.F."/>
            <person name="Oliveira U."/>
            <person name="Santos F.R."/>
            <person name="Vidigal T.H.D.A."/>
            <person name="Brescovit A.D."/>
            <person name="Santos A.J."/>
        </authorList>
    </citation>
    <scope>NUCLEOTIDE SEQUENCE</scope>
    <source>
        <tissue evidence="2">Shoot tissue taken approximately 20 cm above the soil surface</tissue>
    </source>
</reference>